<name>A0A1W1UAM9_9DEIO</name>
<sequence>MTEPASIPVEAMQMYTEGVEAARLSSGHNQLEHLRVQELMLRFLPPTPAHVLDIGGGPGAHALWLAQHGYVVDLLDVVPLHVEQAHAASQLQTEAPLNSAVVGDACALPFATGSADAVLLFGPLYHLTQRTDRLKALSEAHRVLRAGGVLLAMNVNRFASTFDGLFGGMYADPDFVAMANQDLVDGQHRPPPGKPYFTTTFFHHPFELRDELLEAGFAVSALLGVEGPGWTMRDFDEAWADPERRGWLLQVAQRLEAEVTLLGASAHVMAIATSNPRCI</sequence>
<feature type="domain" description="Methyltransferase type 11" evidence="1">
    <location>
        <begin position="52"/>
        <end position="151"/>
    </location>
</feature>
<dbReference type="Proteomes" id="UP000192582">
    <property type="component" value="Unassembled WGS sequence"/>
</dbReference>
<dbReference type="Gene3D" id="3.40.50.150">
    <property type="entry name" value="Vaccinia Virus protein VP39"/>
    <property type="match status" value="1"/>
</dbReference>
<keyword evidence="2" id="KW-0808">Transferase</keyword>
<reference evidence="2 3" key="1">
    <citation type="submission" date="2017-04" db="EMBL/GenBank/DDBJ databases">
        <authorList>
            <person name="Afonso C.L."/>
            <person name="Miller P.J."/>
            <person name="Scott M.A."/>
            <person name="Spackman E."/>
            <person name="Goraichik I."/>
            <person name="Dimitrov K.M."/>
            <person name="Suarez D.L."/>
            <person name="Swayne D.E."/>
        </authorList>
    </citation>
    <scope>NUCLEOTIDE SEQUENCE [LARGE SCALE GENOMIC DNA]</scope>
    <source>
        <strain evidence="2 3">KR-140</strain>
    </source>
</reference>
<dbReference type="SUPFAM" id="SSF53335">
    <property type="entry name" value="S-adenosyl-L-methionine-dependent methyltransferases"/>
    <property type="match status" value="1"/>
</dbReference>
<protein>
    <submittedName>
        <fullName evidence="2">Ubiquinone/menaquinone biosynthesis C-methylase UbiE</fullName>
    </submittedName>
</protein>
<dbReference type="AlphaFoldDB" id="A0A1W1UAM9"/>
<organism evidence="2 3">
    <name type="scientific">Deinococcus hopiensis KR-140</name>
    <dbReference type="NCBI Taxonomy" id="695939"/>
    <lineage>
        <taxon>Bacteria</taxon>
        <taxon>Thermotogati</taxon>
        <taxon>Deinococcota</taxon>
        <taxon>Deinococci</taxon>
        <taxon>Deinococcales</taxon>
        <taxon>Deinococcaceae</taxon>
        <taxon>Deinococcus</taxon>
    </lineage>
</organism>
<dbReference type="Pfam" id="PF08241">
    <property type="entry name" value="Methyltransf_11"/>
    <property type="match status" value="1"/>
</dbReference>
<gene>
    <name evidence="2" type="ORF">SAMN00790413_06515</name>
</gene>
<accession>A0A1W1UAM9</accession>
<dbReference type="PANTHER" id="PTHR43591:SF110">
    <property type="entry name" value="RHODANESE DOMAIN-CONTAINING PROTEIN"/>
    <property type="match status" value="1"/>
</dbReference>
<evidence type="ECO:0000313" key="2">
    <source>
        <dbReference type="EMBL" id="SMB78156.1"/>
    </source>
</evidence>
<proteinExistence type="predicted"/>
<evidence type="ECO:0000259" key="1">
    <source>
        <dbReference type="Pfam" id="PF08241"/>
    </source>
</evidence>
<dbReference type="InterPro" id="IPR013216">
    <property type="entry name" value="Methyltransf_11"/>
</dbReference>
<dbReference type="GO" id="GO:0032259">
    <property type="term" value="P:methylation"/>
    <property type="evidence" value="ECO:0007669"/>
    <property type="project" value="UniProtKB-KW"/>
</dbReference>
<dbReference type="PANTHER" id="PTHR43591">
    <property type="entry name" value="METHYLTRANSFERASE"/>
    <property type="match status" value="1"/>
</dbReference>
<keyword evidence="3" id="KW-1185">Reference proteome</keyword>
<dbReference type="GO" id="GO:0008757">
    <property type="term" value="F:S-adenosylmethionine-dependent methyltransferase activity"/>
    <property type="evidence" value="ECO:0007669"/>
    <property type="project" value="InterPro"/>
</dbReference>
<dbReference type="CDD" id="cd02440">
    <property type="entry name" value="AdoMet_MTases"/>
    <property type="match status" value="1"/>
</dbReference>
<dbReference type="RefSeq" id="WP_170928358.1">
    <property type="nucleotide sequence ID" value="NZ_FWWU01000002.1"/>
</dbReference>
<dbReference type="EMBL" id="FWWU01000002">
    <property type="protein sequence ID" value="SMB78156.1"/>
    <property type="molecule type" value="Genomic_DNA"/>
</dbReference>
<keyword evidence="2" id="KW-0830">Ubiquinone</keyword>
<evidence type="ECO:0000313" key="3">
    <source>
        <dbReference type="Proteomes" id="UP000192582"/>
    </source>
</evidence>
<dbReference type="STRING" id="695939.SAMN00790413_06515"/>
<keyword evidence="2" id="KW-0489">Methyltransferase</keyword>
<dbReference type="InterPro" id="IPR029063">
    <property type="entry name" value="SAM-dependent_MTases_sf"/>
</dbReference>